<dbReference type="Proteomes" id="UP000810292">
    <property type="component" value="Unassembled WGS sequence"/>
</dbReference>
<protein>
    <submittedName>
        <fullName evidence="6">Alkaline phosphatase</fullName>
    </submittedName>
</protein>
<keyword evidence="5" id="KW-0732">Signal</keyword>
<evidence type="ECO:0000256" key="3">
    <source>
        <dbReference type="PIRSR" id="PIRSR601952-2"/>
    </source>
</evidence>
<name>A0A9D9NE14_9SPIO</name>
<dbReference type="Pfam" id="PF00245">
    <property type="entry name" value="Alk_phosphatase"/>
    <property type="match status" value="1"/>
</dbReference>
<dbReference type="InterPro" id="IPR001952">
    <property type="entry name" value="Alkaline_phosphatase"/>
</dbReference>
<dbReference type="GO" id="GO:0004035">
    <property type="term" value="F:alkaline phosphatase activity"/>
    <property type="evidence" value="ECO:0007669"/>
    <property type="project" value="TreeGrafter"/>
</dbReference>
<keyword evidence="3" id="KW-0862">Zinc</keyword>
<gene>
    <name evidence="6" type="ORF">IAA72_08330</name>
</gene>
<feature type="binding site" evidence="3">
    <location>
        <position position="48"/>
    </location>
    <ligand>
        <name>Mg(2+)</name>
        <dbReference type="ChEBI" id="CHEBI:18420"/>
    </ligand>
</feature>
<evidence type="ECO:0000313" key="7">
    <source>
        <dbReference type="Proteomes" id="UP000810292"/>
    </source>
</evidence>
<comment type="caution">
    <text evidence="6">The sequence shown here is derived from an EMBL/GenBank/DDBJ whole genome shotgun (WGS) entry which is preliminary data.</text>
</comment>
<dbReference type="EMBL" id="JADIMF010000139">
    <property type="protein sequence ID" value="MBO8469775.1"/>
    <property type="molecule type" value="Genomic_DNA"/>
</dbReference>
<evidence type="ECO:0000256" key="4">
    <source>
        <dbReference type="RuleBase" id="RU003946"/>
    </source>
</evidence>
<dbReference type="PANTHER" id="PTHR11596">
    <property type="entry name" value="ALKALINE PHOSPHATASE"/>
    <property type="match status" value="1"/>
</dbReference>
<feature type="chain" id="PRO_5038585786" evidence="5">
    <location>
        <begin position="23"/>
        <end position="119"/>
    </location>
</feature>
<dbReference type="PANTHER" id="PTHR11596:SF5">
    <property type="entry name" value="ALKALINE PHOSPHATASE"/>
    <property type="match status" value="1"/>
</dbReference>
<dbReference type="Gene3D" id="3.40.720.10">
    <property type="entry name" value="Alkaline Phosphatase, subunit A"/>
    <property type="match status" value="1"/>
</dbReference>
<comment type="cofactor">
    <cofactor evidence="3">
        <name>Mg(2+)</name>
        <dbReference type="ChEBI" id="CHEBI:18420"/>
    </cofactor>
    <text evidence="3">Binds 1 Mg(2+) ion.</text>
</comment>
<dbReference type="SUPFAM" id="SSF53649">
    <property type="entry name" value="Alkaline phosphatase-like"/>
    <property type="match status" value="1"/>
</dbReference>
<reference evidence="6" key="1">
    <citation type="submission" date="2020-10" db="EMBL/GenBank/DDBJ databases">
        <authorList>
            <person name="Gilroy R."/>
        </authorList>
    </citation>
    <scope>NUCLEOTIDE SEQUENCE</scope>
    <source>
        <strain evidence="6">14700</strain>
    </source>
</reference>
<evidence type="ECO:0000256" key="2">
    <source>
        <dbReference type="PIRSR" id="PIRSR601952-1"/>
    </source>
</evidence>
<evidence type="ECO:0000256" key="5">
    <source>
        <dbReference type="SAM" id="SignalP"/>
    </source>
</evidence>
<dbReference type="PRINTS" id="PR00113">
    <property type="entry name" value="ALKPHPHTASE"/>
</dbReference>
<dbReference type="AlphaFoldDB" id="A0A9D9NE14"/>
<reference evidence="6" key="2">
    <citation type="journal article" date="2021" name="PeerJ">
        <title>Extensive microbial diversity within the chicken gut microbiome revealed by metagenomics and culture.</title>
        <authorList>
            <person name="Gilroy R."/>
            <person name="Ravi A."/>
            <person name="Getino M."/>
            <person name="Pursley I."/>
            <person name="Horton D.L."/>
            <person name="Alikhan N.F."/>
            <person name="Baker D."/>
            <person name="Gharbi K."/>
            <person name="Hall N."/>
            <person name="Watson M."/>
            <person name="Adriaenssens E.M."/>
            <person name="Foster-Nyarko E."/>
            <person name="Jarju S."/>
            <person name="Secka A."/>
            <person name="Antonio M."/>
            <person name="Oren A."/>
            <person name="Chaudhuri R.R."/>
            <person name="La Ragione R."/>
            <person name="Hildebrand F."/>
            <person name="Pallen M.J."/>
        </authorList>
    </citation>
    <scope>NUCLEOTIDE SEQUENCE</scope>
    <source>
        <strain evidence="6">14700</strain>
    </source>
</reference>
<comment type="cofactor">
    <cofactor evidence="3">
        <name>Zn(2+)</name>
        <dbReference type="ChEBI" id="CHEBI:29105"/>
    </cofactor>
    <text evidence="3">Binds 2 Zn(2+) ions.</text>
</comment>
<feature type="binding site" evidence="3">
    <location>
        <position position="48"/>
    </location>
    <ligand>
        <name>Zn(2+)</name>
        <dbReference type="ChEBI" id="CHEBI:29105"/>
        <label>2</label>
    </ligand>
</feature>
<feature type="signal peptide" evidence="5">
    <location>
        <begin position="1"/>
        <end position="22"/>
    </location>
</feature>
<keyword evidence="3" id="KW-0479">Metal-binding</keyword>
<evidence type="ECO:0000313" key="6">
    <source>
        <dbReference type="EMBL" id="MBO8469775.1"/>
    </source>
</evidence>
<accession>A0A9D9NE14</accession>
<keyword evidence="1" id="KW-0597">Phosphoprotein</keyword>
<organism evidence="6 7">
    <name type="scientific">Candidatus Ornithospirochaeta stercoravium</name>
    <dbReference type="NCBI Taxonomy" id="2840897"/>
    <lineage>
        <taxon>Bacteria</taxon>
        <taxon>Pseudomonadati</taxon>
        <taxon>Spirochaetota</taxon>
        <taxon>Spirochaetia</taxon>
        <taxon>Spirochaetales</taxon>
        <taxon>Spirochaetaceae</taxon>
        <taxon>Spirochaetaceae incertae sedis</taxon>
        <taxon>Candidatus Ornithospirochaeta</taxon>
    </lineage>
</organism>
<proteinExistence type="inferred from homology"/>
<evidence type="ECO:0000256" key="1">
    <source>
        <dbReference type="ARBA" id="ARBA00022553"/>
    </source>
</evidence>
<feature type="active site" description="Phosphoserine intermediate" evidence="2">
    <location>
        <position position="98"/>
    </location>
</feature>
<keyword evidence="3" id="KW-0460">Magnesium</keyword>
<comment type="similarity">
    <text evidence="4">Belongs to the alkaline phosphatase family.</text>
</comment>
<feature type="non-terminal residue" evidence="6">
    <location>
        <position position="119"/>
    </location>
</feature>
<sequence length="119" mass="12420">MKRILTILAASMLTISMLAAGAAGETEKTIRAIAEDASPKYVFMFIGDGMSSPQVNSAQVFNGCNESGLIDLKELTFTQFPVVGIQYTQDATSFAPDSASTATSLSSGFKTHSGVIGMG</sequence>
<dbReference type="GO" id="GO:0046872">
    <property type="term" value="F:metal ion binding"/>
    <property type="evidence" value="ECO:0007669"/>
    <property type="project" value="UniProtKB-KW"/>
</dbReference>
<dbReference type="InterPro" id="IPR017850">
    <property type="entry name" value="Alkaline_phosphatase_core_sf"/>
</dbReference>